<comment type="similarity">
    <text evidence="1">Belongs to the short-chain dehydrogenases/reductases (SDR) family.</text>
</comment>
<dbReference type="AlphaFoldDB" id="A0A6A6R7T0"/>
<dbReference type="Proteomes" id="UP000799750">
    <property type="component" value="Unassembled WGS sequence"/>
</dbReference>
<dbReference type="GO" id="GO:0016491">
    <property type="term" value="F:oxidoreductase activity"/>
    <property type="evidence" value="ECO:0007669"/>
    <property type="project" value="UniProtKB-KW"/>
</dbReference>
<dbReference type="SUPFAM" id="SSF51735">
    <property type="entry name" value="NAD(P)-binding Rossmann-fold domains"/>
    <property type="match status" value="1"/>
</dbReference>
<evidence type="ECO:0000256" key="1">
    <source>
        <dbReference type="ARBA" id="ARBA00006484"/>
    </source>
</evidence>
<organism evidence="4 5">
    <name type="scientific">Lophium mytilinum</name>
    <dbReference type="NCBI Taxonomy" id="390894"/>
    <lineage>
        <taxon>Eukaryota</taxon>
        <taxon>Fungi</taxon>
        <taxon>Dikarya</taxon>
        <taxon>Ascomycota</taxon>
        <taxon>Pezizomycotina</taxon>
        <taxon>Dothideomycetes</taxon>
        <taxon>Pleosporomycetidae</taxon>
        <taxon>Mytilinidiales</taxon>
        <taxon>Mytilinidiaceae</taxon>
        <taxon>Lophium</taxon>
    </lineage>
</organism>
<keyword evidence="5" id="KW-1185">Reference proteome</keyword>
<sequence length="266" mass="27883">MGLSLNGVLFLTGAGGAIGTAILLQFARDGCTKISAVDISAAALESTAAIVAAQFPNVELLQNTGDITKETDIDRIFANTVKKFGRIDYAVNNAGVGAQLRPTTEVPSSDYDRVLNINLKGTWLCEKAELAIMEAQEPLVSADAVVGRTPSRGSIVNIDSVLGMLVVPGNAIYAMSKHGLLGPTRTDALDFAKKGVRVNAVCPGFVDTPLVTDAVKKVLKPNIDKTPMGRLAHVQEIADGVAFLASERASYITGTALTVDGGYTLH</sequence>
<evidence type="ECO:0000313" key="5">
    <source>
        <dbReference type="Proteomes" id="UP000799750"/>
    </source>
</evidence>
<dbReference type="PRINTS" id="PR00080">
    <property type="entry name" value="SDRFAMILY"/>
</dbReference>
<dbReference type="PRINTS" id="PR00081">
    <property type="entry name" value="GDHRDH"/>
</dbReference>
<evidence type="ECO:0000256" key="3">
    <source>
        <dbReference type="ARBA" id="ARBA00023002"/>
    </source>
</evidence>
<evidence type="ECO:0000313" key="4">
    <source>
        <dbReference type="EMBL" id="KAF2499910.1"/>
    </source>
</evidence>
<dbReference type="Pfam" id="PF13561">
    <property type="entry name" value="adh_short_C2"/>
    <property type="match status" value="1"/>
</dbReference>
<dbReference type="InterPro" id="IPR036291">
    <property type="entry name" value="NAD(P)-bd_dom_sf"/>
</dbReference>
<gene>
    <name evidence="4" type="ORF">BU16DRAFT_558199</name>
</gene>
<keyword evidence="2" id="KW-0521">NADP</keyword>
<accession>A0A6A6R7T0</accession>
<dbReference type="Gene3D" id="3.40.50.720">
    <property type="entry name" value="NAD(P)-binding Rossmann-like Domain"/>
    <property type="match status" value="1"/>
</dbReference>
<dbReference type="EMBL" id="MU004184">
    <property type="protein sequence ID" value="KAF2499910.1"/>
    <property type="molecule type" value="Genomic_DNA"/>
</dbReference>
<dbReference type="OrthoDB" id="5840532at2759"/>
<reference evidence="4" key="1">
    <citation type="journal article" date="2020" name="Stud. Mycol.">
        <title>101 Dothideomycetes genomes: a test case for predicting lifestyles and emergence of pathogens.</title>
        <authorList>
            <person name="Haridas S."/>
            <person name="Albert R."/>
            <person name="Binder M."/>
            <person name="Bloem J."/>
            <person name="Labutti K."/>
            <person name="Salamov A."/>
            <person name="Andreopoulos B."/>
            <person name="Baker S."/>
            <person name="Barry K."/>
            <person name="Bills G."/>
            <person name="Bluhm B."/>
            <person name="Cannon C."/>
            <person name="Castanera R."/>
            <person name="Culley D."/>
            <person name="Daum C."/>
            <person name="Ezra D."/>
            <person name="Gonzalez J."/>
            <person name="Henrissat B."/>
            <person name="Kuo A."/>
            <person name="Liang C."/>
            <person name="Lipzen A."/>
            <person name="Lutzoni F."/>
            <person name="Magnuson J."/>
            <person name="Mondo S."/>
            <person name="Nolan M."/>
            <person name="Ohm R."/>
            <person name="Pangilinan J."/>
            <person name="Park H.-J."/>
            <person name="Ramirez L."/>
            <person name="Alfaro M."/>
            <person name="Sun H."/>
            <person name="Tritt A."/>
            <person name="Yoshinaga Y."/>
            <person name="Zwiers L.-H."/>
            <person name="Turgeon B."/>
            <person name="Goodwin S."/>
            <person name="Spatafora J."/>
            <person name="Crous P."/>
            <person name="Grigoriev I."/>
        </authorList>
    </citation>
    <scope>NUCLEOTIDE SEQUENCE</scope>
    <source>
        <strain evidence="4">CBS 269.34</strain>
    </source>
</reference>
<keyword evidence="3" id="KW-0560">Oxidoreductase</keyword>
<dbReference type="PANTHER" id="PTHR24321">
    <property type="entry name" value="DEHYDROGENASES, SHORT CHAIN"/>
    <property type="match status" value="1"/>
</dbReference>
<protein>
    <submittedName>
        <fullName evidence="4">3-oxoacyl-reductase</fullName>
    </submittedName>
</protein>
<evidence type="ECO:0000256" key="2">
    <source>
        <dbReference type="ARBA" id="ARBA00022857"/>
    </source>
</evidence>
<proteinExistence type="inferred from homology"/>
<dbReference type="FunFam" id="3.40.50.720:FF:000084">
    <property type="entry name" value="Short-chain dehydrogenase reductase"/>
    <property type="match status" value="1"/>
</dbReference>
<dbReference type="PANTHER" id="PTHR24321:SF12">
    <property type="entry name" value="SHORT-CHAIN DEHYDROGENASE_REDUCTASE FAMILY, PUTATIVE (AFU_ORTHOLOGUE AFUA_5G14340)-RELATED"/>
    <property type="match status" value="1"/>
</dbReference>
<dbReference type="InterPro" id="IPR002347">
    <property type="entry name" value="SDR_fam"/>
</dbReference>
<name>A0A6A6R7T0_9PEZI</name>